<evidence type="ECO:0000313" key="6">
    <source>
        <dbReference type="EMBL" id="PYZ92573.1"/>
    </source>
</evidence>
<evidence type="ECO:0000256" key="3">
    <source>
        <dbReference type="ARBA" id="ARBA00022912"/>
    </source>
</evidence>
<evidence type="ECO:0000256" key="4">
    <source>
        <dbReference type="ARBA" id="ARBA00051722"/>
    </source>
</evidence>
<comment type="catalytic activity">
    <reaction evidence="4 5">
        <text>O-phospho-L-tyrosyl-[protein] + H2O = L-tyrosyl-[protein] + phosphate</text>
        <dbReference type="Rhea" id="RHEA:10684"/>
        <dbReference type="Rhea" id="RHEA-COMP:10136"/>
        <dbReference type="Rhea" id="RHEA-COMP:20101"/>
        <dbReference type="ChEBI" id="CHEBI:15377"/>
        <dbReference type="ChEBI" id="CHEBI:43474"/>
        <dbReference type="ChEBI" id="CHEBI:46858"/>
        <dbReference type="ChEBI" id="CHEBI:61978"/>
        <dbReference type="EC" id="3.1.3.48"/>
    </reaction>
</comment>
<dbReference type="Pfam" id="PF19567">
    <property type="entry name" value="CpsB_CapC"/>
    <property type="match status" value="1"/>
</dbReference>
<keyword evidence="7" id="KW-1185">Reference proteome</keyword>
<dbReference type="OrthoDB" id="9788539at2"/>
<comment type="similarity">
    <text evidence="1 5">Belongs to the metallo-dependent hydrolases superfamily. CpsB/CapC family.</text>
</comment>
<dbReference type="EMBL" id="PDOD01000003">
    <property type="protein sequence ID" value="PYZ92573.1"/>
    <property type="molecule type" value="Genomic_DNA"/>
</dbReference>
<comment type="caution">
    <text evidence="6">The sequence shown here is derived from an EMBL/GenBank/DDBJ whole genome shotgun (WGS) entry which is preliminary data.</text>
</comment>
<dbReference type="Proteomes" id="UP000248214">
    <property type="component" value="Unassembled WGS sequence"/>
</dbReference>
<evidence type="ECO:0000313" key="7">
    <source>
        <dbReference type="Proteomes" id="UP000248214"/>
    </source>
</evidence>
<sequence length="254" mass="28475">MIDIHSHILPGLDDGAQTEEDFLNMAKAAIADGITSIVATPHHQNGSYMNSKGTIEKATEISNALLNDKGLGLTVLPGQECRLYGEILEDLERGEILPLNHSKYVFVEFPSAQVPRFSDKLLYDLQLAGKIPVIVHPERNQVFMKKPDMLYEFVKNGALTQVTAASVAGKFGKKIKSFSLDLIEVNLTHFVASDAHNTTNRTFHMTDAYDVIHEEFGDDLVYFFQENAHYLIGNQHVMLEQPKQVKKKKLFGLF</sequence>
<dbReference type="PANTHER" id="PTHR39181">
    <property type="entry name" value="TYROSINE-PROTEIN PHOSPHATASE YWQE"/>
    <property type="match status" value="1"/>
</dbReference>
<reference evidence="6 7" key="1">
    <citation type="submission" date="2017-10" db="EMBL/GenBank/DDBJ databases">
        <title>Bacillus sp. nov., a halophilic bacterium isolated from a Keqin Lake.</title>
        <authorList>
            <person name="Wang H."/>
        </authorList>
    </citation>
    <scope>NUCLEOTIDE SEQUENCE [LARGE SCALE GENOMIC DNA]</scope>
    <source>
        <strain evidence="6 7">KQ-12</strain>
    </source>
</reference>
<dbReference type="GO" id="GO:0004725">
    <property type="term" value="F:protein tyrosine phosphatase activity"/>
    <property type="evidence" value="ECO:0007669"/>
    <property type="project" value="UniProtKB-UniRule"/>
</dbReference>
<evidence type="ECO:0000256" key="5">
    <source>
        <dbReference type="PIRNR" id="PIRNR016557"/>
    </source>
</evidence>
<gene>
    <name evidence="6" type="ORF">CR194_12955</name>
</gene>
<evidence type="ECO:0000256" key="1">
    <source>
        <dbReference type="ARBA" id="ARBA00005750"/>
    </source>
</evidence>
<name>A0A323TIS9_9BACI</name>
<dbReference type="AlphaFoldDB" id="A0A323TIS9"/>
<dbReference type="Gene3D" id="3.20.20.140">
    <property type="entry name" value="Metal-dependent hydrolases"/>
    <property type="match status" value="1"/>
</dbReference>
<dbReference type="GO" id="GO:0030145">
    <property type="term" value="F:manganese ion binding"/>
    <property type="evidence" value="ECO:0007669"/>
    <property type="project" value="UniProtKB-UniRule"/>
</dbReference>
<dbReference type="SUPFAM" id="SSF89550">
    <property type="entry name" value="PHP domain-like"/>
    <property type="match status" value="1"/>
</dbReference>
<organism evidence="6 7">
    <name type="scientific">Salipaludibacillus keqinensis</name>
    <dbReference type="NCBI Taxonomy" id="2045207"/>
    <lineage>
        <taxon>Bacteria</taxon>
        <taxon>Bacillati</taxon>
        <taxon>Bacillota</taxon>
        <taxon>Bacilli</taxon>
        <taxon>Bacillales</taxon>
        <taxon>Bacillaceae</taxon>
    </lineage>
</organism>
<protein>
    <recommendedName>
        <fullName evidence="5">Tyrosine-protein phosphatase</fullName>
        <ecNumber evidence="5">3.1.3.48</ecNumber>
    </recommendedName>
</protein>
<dbReference type="PANTHER" id="PTHR39181:SF1">
    <property type="entry name" value="TYROSINE-PROTEIN PHOSPHATASE YWQE"/>
    <property type="match status" value="1"/>
</dbReference>
<keyword evidence="2 5" id="KW-0378">Hydrolase</keyword>
<dbReference type="RefSeq" id="WP_110610124.1">
    <property type="nucleotide sequence ID" value="NZ_PDOD01000003.1"/>
</dbReference>
<proteinExistence type="inferred from homology"/>
<keyword evidence="3 5" id="KW-0904">Protein phosphatase</keyword>
<accession>A0A323TIS9</accession>
<dbReference type="PIRSF" id="PIRSF016557">
    <property type="entry name" value="Caps_synth_CpsB"/>
    <property type="match status" value="1"/>
</dbReference>
<dbReference type="InterPro" id="IPR016195">
    <property type="entry name" value="Pol/histidinol_Pase-like"/>
</dbReference>
<evidence type="ECO:0000256" key="2">
    <source>
        <dbReference type="ARBA" id="ARBA00022801"/>
    </source>
</evidence>
<dbReference type="InterPro" id="IPR016667">
    <property type="entry name" value="Caps_polysacc_synth_CpsB/CapC"/>
</dbReference>
<dbReference type="EC" id="3.1.3.48" evidence="5"/>